<dbReference type="AlphaFoldDB" id="A0A2H0UBD3"/>
<keyword evidence="1" id="KW-0812">Transmembrane</keyword>
<comment type="caution">
    <text evidence="2">The sequence shown here is derived from an EMBL/GenBank/DDBJ whole genome shotgun (WGS) entry which is preliminary data.</text>
</comment>
<gene>
    <name evidence="2" type="ORF">COU18_03410</name>
</gene>
<name>A0A2H0UBD3_9BACT</name>
<accession>A0A2H0UBD3</accession>
<proteinExistence type="predicted"/>
<reference evidence="3" key="1">
    <citation type="submission" date="2017-09" db="EMBL/GenBank/DDBJ databases">
        <title>Depth-based differentiation of microbial function through sediment-hosted aquifers and enrichment of novel symbionts in the deep terrestrial subsurface.</title>
        <authorList>
            <person name="Probst A.J."/>
            <person name="Ladd B."/>
            <person name="Jarett J.K."/>
            <person name="Geller-Mcgrath D.E."/>
            <person name="Sieber C.M.K."/>
            <person name="Emerson J.B."/>
            <person name="Anantharaman K."/>
            <person name="Thomas B.C."/>
            <person name="Malmstrom R."/>
            <person name="Stieglmeier M."/>
            <person name="Klingl A."/>
            <person name="Woyke T."/>
            <person name="Ryan C.M."/>
            <person name="Banfield J.F."/>
        </authorList>
    </citation>
    <scope>NUCLEOTIDE SEQUENCE [LARGE SCALE GENOMIC DNA]</scope>
</reference>
<evidence type="ECO:0000313" key="2">
    <source>
        <dbReference type="EMBL" id="PIR83697.1"/>
    </source>
</evidence>
<evidence type="ECO:0000313" key="3">
    <source>
        <dbReference type="Proteomes" id="UP000231192"/>
    </source>
</evidence>
<dbReference type="EMBL" id="PFBK01000008">
    <property type="protein sequence ID" value="PIR83697.1"/>
    <property type="molecule type" value="Genomic_DNA"/>
</dbReference>
<organism evidence="2 3">
    <name type="scientific">Candidatus Kaiserbacteria bacterium CG10_big_fil_rev_8_21_14_0_10_51_14</name>
    <dbReference type="NCBI Taxonomy" id="1974610"/>
    <lineage>
        <taxon>Bacteria</taxon>
        <taxon>Candidatus Kaiseribacteriota</taxon>
    </lineage>
</organism>
<sequence>MNKKIRFYALAILMFVTFVYLGYSLFPTLLGAIVSAIIATVFIRWMVYPLFDHKDNSDKST</sequence>
<keyword evidence="1" id="KW-0472">Membrane</keyword>
<dbReference type="Proteomes" id="UP000231192">
    <property type="component" value="Unassembled WGS sequence"/>
</dbReference>
<keyword evidence="1" id="KW-1133">Transmembrane helix</keyword>
<evidence type="ECO:0000256" key="1">
    <source>
        <dbReference type="SAM" id="Phobius"/>
    </source>
</evidence>
<protein>
    <submittedName>
        <fullName evidence="2">Uncharacterized protein</fullName>
    </submittedName>
</protein>
<feature type="transmembrane region" description="Helical" evidence="1">
    <location>
        <begin position="7"/>
        <end position="26"/>
    </location>
</feature>
<feature type="transmembrane region" description="Helical" evidence="1">
    <location>
        <begin position="32"/>
        <end position="51"/>
    </location>
</feature>